<dbReference type="PANTHER" id="PTHR35008">
    <property type="entry name" value="BLL4482 PROTEIN-RELATED"/>
    <property type="match status" value="1"/>
</dbReference>
<keyword evidence="3 4" id="KW-0408">Iron</keyword>
<keyword evidence="2 4" id="KW-0479">Metal-binding</keyword>
<accession>A0ABM7WV07</accession>
<dbReference type="InterPro" id="IPR036909">
    <property type="entry name" value="Cyt_c-like_dom_sf"/>
</dbReference>
<feature type="chain" id="PRO_5045193160" description="Cytochrome c domain-containing protein" evidence="5">
    <location>
        <begin position="26"/>
        <end position="184"/>
    </location>
</feature>
<evidence type="ECO:0000256" key="4">
    <source>
        <dbReference type="PROSITE-ProRule" id="PRU00433"/>
    </source>
</evidence>
<evidence type="ECO:0000313" key="8">
    <source>
        <dbReference type="Proteomes" id="UP001162891"/>
    </source>
</evidence>
<dbReference type="Proteomes" id="UP001162891">
    <property type="component" value="Chromosome"/>
</dbReference>
<keyword evidence="8" id="KW-1185">Reference proteome</keyword>
<feature type="domain" description="Cytochrome c" evidence="6">
    <location>
        <begin position="28"/>
        <end position="167"/>
    </location>
</feature>
<evidence type="ECO:0000259" key="6">
    <source>
        <dbReference type="PROSITE" id="PS51007"/>
    </source>
</evidence>
<evidence type="ECO:0000313" key="7">
    <source>
        <dbReference type="EMBL" id="BDG03234.1"/>
    </source>
</evidence>
<dbReference type="PANTHER" id="PTHR35008:SF4">
    <property type="entry name" value="BLL4482 PROTEIN"/>
    <property type="match status" value="1"/>
</dbReference>
<evidence type="ECO:0000256" key="3">
    <source>
        <dbReference type="ARBA" id="ARBA00023004"/>
    </source>
</evidence>
<dbReference type="RefSeq" id="WP_248361057.1">
    <property type="nucleotide sequence ID" value="NZ_AP025591.1"/>
</dbReference>
<gene>
    <name evidence="7" type="ORF">AMOR_22300</name>
</gene>
<sequence>MKRTKWILAFVAVAAAVLTVARVHAGGGDVARGRYLVTVVGCNDCHTPVRMGPSGPEPDAARLLSGHPEALKLPPPPEQPPGPWVAAVAGTMTAWAGPWGVSFTANLTPDADTGLGRWTEREFLDTMRSGRHLGRGRSLLPPMPVQAIGQMTDEDLRAVFAYLRSVPPIRNRVPEPLPPPVAAR</sequence>
<evidence type="ECO:0000256" key="5">
    <source>
        <dbReference type="SAM" id="SignalP"/>
    </source>
</evidence>
<keyword evidence="5" id="KW-0732">Signal</keyword>
<dbReference type="PROSITE" id="PS51007">
    <property type="entry name" value="CYTC"/>
    <property type="match status" value="1"/>
</dbReference>
<evidence type="ECO:0000256" key="1">
    <source>
        <dbReference type="ARBA" id="ARBA00022617"/>
    </source>
</evidence>
<organism evidence="7 8">
    <name type="scientific">Anaeromyxobacter oryzae</name>
    <dbReference type="NCBI Taxonomy" id="2918170"/>
    <lineage>
        <taxon>Bacteria</taxon>
        <taxon>Pseudomonadati</taxon>
        <taxon>Myxococcota</taxon>
        <taxon>Myxococcia</taxon>
        <taxon>Myxococcales</taxon>
        <taxon>Cystobacterineae</taxon>
        <taxon>Anaeromyxobacteraceae</taxon>
        <taxon>Anaeromyxobacter</taxon>
    </lineage>
</organism>
<evidence type="ECO:0000256" key="2">
    <source>
        <dbReference type="ARBA" id="ARBA00022723"/>
    </source>
</evidence>
<dbReference type="InterPro" id="IPR051459">
    <property type="entry name" value="Cytochrome_c-type_DH"/>
</dbReference>
<proteinExistence type="predicted"/>
<name>A0ABM7WV07_9BACT</name>
<keyword evidence="1 4" id="KW-0349">Heme</keyword>
<reference evidence="8" key="1">
    <citation type="journal article" date="2022" name="Int. J. Syst. Evol. Microbiol.">
        <title>Anaeromyxobacter oryzae sp. nov., Anaeromyxobacter diazotrophicus sp. nov. and Anaeromyxobacter paludicola sp. nov., isolated from paddy soils.</title>
        <authorList>
            <person name="Itoh H."/>
            <person name="Xu Z."/>
            <person name="Mise K."/>
            <person name="Masuda Y."/>
            <person name="Ushijima N."/>
            <person name="Hayakawa C."/>
            <person name="Shiratori Y."/>
            <person name="Senoo K."/>
        </authorList>
    </citation>
    <scope>NUCLEOTIDE SEQUENCE [LARGE SCALE GENOMIC DNA]</scope>
    <source>
        <strain evidence="8">Red232</strain>
    </source>
</reference>
<dbReference type="Gene3D" id="1.10.760.10">
    <property type="entry name" value="Cytochrome c-like domain"/>
    <property type="match status" value="1"/>
</dbReference>
<dbReference type="InterPro" id="IPR009056">
    <property type="entry name" value="Cyt_c-like_dom"/>
</dbReference>
<protein>
    <recommendedName>
        <fullName evidence="6">Cytochrome c domain-containing protein</fullName>
    </recommendedName>
</protein>
<dbReference type="SUPFAM" id="SSF46626">
    <property type="entry name" value="Cytochrome c"/>
    <property type="match status" value="1"/>
</dbReference>
<dbReference type="EMBL" id="AP025591">
    <property type="protein sequence ID" value="BDG03234.1"/>
    <property type="molecule type" value="Genomic_DNA"/>
</dbReference>
<feature type="signal peptide" evidence="5">
    <location>
        <begin position="1"/>
        <end position="25"/>
    </location>
</feature>